<feature type="region of interest" description="Disordered" evidence="2">
    <location>
        <begin position="1125"/>
        <end position="1153"/>
    </location>
</feature>
<evidence type="ECO:0000313" key="4">
    <source>
        <dbReference type="Proteomes" id="UP000054558"/>
    </source>
</evidence>
<reference evidence="3 4" key="1">
    <citation type="journal article" date="2014" name="Nat. Commun.">
        <title>Klebsormidium flaccidum genome reveals primary factors for plant terrestrial adaptation.</title>
        <authorList>
            <person name="Hori K."/>
            <person name="Maruyama F."/>
            <person name="Fujisawa T."/>
            <person name="Togashi T."/>
            <person name="Yamamoto N."/>
            <person name="Seo M."/>
            <person name="Sato S."/>
            <person name="Yamada T."/>
            <person name="Mori H."/>
            <person name="Tajima N."/>
            <person name="Moriyama T."/>
            <person name="Ikeuchi M."/>
            <person name="Watanabe M."/>
            <person name="Wada H."/>
            <person name="Kobayashi K."/>
            <person name="Saito M."/>
            <person name="Masuda T."/>
            <person name="Sasaki-Sekimoto Y."/>
            <person name="Mashiguchi K."/>
            <person name="Awai K."/>
            <person name="Shimojima M."/>
            <person name="Masuda S."/>
            <person name="Iwai M."/>
            <person name="Nobusawa T."/>
            <person name="Narise T."/>
            <person name="Kondo S."/>
            <person name="Saito H."/>
            <person name="Sato R."/>
            <person name="Murakawa M."/>
            <person name="Ihara Y."/>
            <person name="Oshima-Yamada Y."/>
            <person name="Ohtaka K."/>
            <person name="Satoh M."/>
            <person name="Sonobe K."/>
            <person name="Ishii M."/>
            <person name="Ohtani R."/>
            <person name="Kanamori-Sato M."/>
            <person name="Honoki R."/>
            <person name="Miyazaki D."/>
            <person name="Mochizuki H."/>
            <person name="Umetsu J."/>
            <person name="Higashi K."/>
            <person name="Shibata D."/>
            <person name="Kamiya Y."/>
            <person name="Sato N."/>
            <person name="Nakamura Y."/>
            <person name="Tabata S."/>
            <person name="Ida S."/>
            <person name="Kurokawa K."/>
            <person name="Ohta H."/>
        </authorList>
    </citation>
    <scope>NUCLEOTIDE SEQUENCE [LARGE SCALE GENOMIC DNA]</scope>
    <source>
        <strain evidence="3 4">NIES-2285</strain>
    </source>
</reference>
<feature type="compositionally biased region" description="Polar residues" evidence="2">
    <location>
        <begin position="772"/>
        <end position="785"/>
    </location>
</feature>
<feature type="compositionally biased region" description="Polar residues" evidence="2">
    <location>
        <begin position="626"/>
        <end position="635"/>
    </location>
</feature>
<feature type="compositionally biased region" description="Basic and acidic residues" evidence="2">
    <location>
        <begin position="507"/>
        <end position="526"/>
    </location>
</feature>
<dbReference type="PANTHER" id="PTHR18867">
    <property type="entry name" value="RAD50"/>
    <property type="match status" value="1"/>
</dbReference>
<evidence type="ECO:0000313" key="3">
    <source>
        <dbReference type="EMBL" id="GAQ80288.1"/>
    </source>
</evidence>
<feature type="compositionally biased region" description="Basic and acidic residues" evidence="2">
    <location>
        <begin position="82"/>
        <end position="91"/>
    </location>
</feature>
<feature type="region of interest" description="Disordered" evidence="2">
    <location>
        <begin position="751"/>
        <end position="877"/>
    </location>
</feature>
<feature type="compositionally biased region" description="Basic and acidic residues" evidence="2">
    <location>
        <begin position="847"/>
        <end position="869"/>
    </location>
</feature>
<gene>
    <name evidence="3" type="ORF">KFL_000500410</name>
</gene>
<dbReference type="OMA" id="THDKRQK"/>
<feature type="compositionally biased region" description="Low complexity" evidence="2">
    <location>
        <begin position="1"/>
        <end position="21"/>
    </location>
</feature>
<evidence type="ECO:0000256" key="1">
    <source>
        <dbReference type="SAM" id="Coils"/>
    </source>
</evidence>
<proteinExistence type="predicted"/>
<keyword evidence="4" id="KW-1185">Reference proteome</keyword>
<name>A0A1Y1HWR4_KLENI</name>
<feature type="compositionally biased region" description="Gly residues" evidence="2">
    <location>
        <begin position="1137"/>
        <end position="1147"/>
    </location>
</feature>
<organism evidence="3 4">
    <name type="scientific">Klebsormidium nitens</name>
    <name type="common">Green alga</name>
    <name type="synonym">Ulothrix nitens</name>
    <dbReference type="NCBI Taxonomy" id="105231"/>
    <lineage>
        <taxon>Eukaryota</taxon>
        <taxon>Viridiplantae</taxon>
        <taxon>Streptophyta</taxon>
        <taxon>Klebsormidiophyceae</taxon>
        <taxon>Klebsormidiales</taxon>
        <taxon>Klebsormidiaceae</taxon>
        <taxon>Klebsormidium</taxon>
    </lineage>
</organism>
<dbReference type="SUPFAM" id="SSF57997">
    <property type="entry name" value="Tropomyosin"/>
    <property type="match status" value="1"/>
</dbReference>
<feature type="compositionally biased region" description="Basic and acidic residues" evidence="2">
    <location>
        <begin position="1350"/>
        <end position="1364"/>
    </location>
</feature>
<keyword evidence="1" id="KW-0175">Coiled coil</keyword>
<feature type="coiled-coil region" evidence="1">
    <location>
        <begin position="1571"/>
        <end position="1701"/>
    </location>
</feature>
<dbReference type="EMBL" id="DF236999">
    <property type="protein sequence ID" value="GAQ80288.1"/>
    <property type="molecule type" value="Genomic_DNA"/>
</dbReference>
<dbReference type="Gene3D" id="1.20.1170.10">
    <property type="match status" value="1"/>
</dbReference>
<evidence type="ECO:0000256" key="2">
    <source>
        <dbReference type="SAM" id="MobiDB-lite"/>
    </source>
</evidence>
<feature type="coiled-coil region" evidence="1">
    <location>
        <begin position="1410"/>
        <end position="1444"/>
    </location>
</feature>
<dbReference type="OrthoDB" id="1938127at2759"/>
<feature type="region of interest" description="Disordered" evidence="2">
    <location>
        <begin position="427"/>
        <end position="739"/>
    </location>
</feature>
<feature type="region of interest" description="Disordered" evidence="2">
    <location>
        <begin position="51"/>
        <end position="99"/>
    </location>
</feature>
<feature type="compositionally biased region" description="Basic and acidic residues" evidence="2">
    <location>
        <begin position="1017"/>
        <end position="1034"/>
    </location>
</feature>
<protein>
    <submittedName>
        <fullName evidence="3">Uncharacterized protein</fullName>
    </submittedName>
</protein>
<feature type="coiled-coil region" evidence="1">
    <location>
        <begin position="2151"/>
        <end position="2206"/>
    </location>
</feature>
<feature type="compositionally biased region" description="Basic and acidic residues" evidence="2">
    <location>
        <begin position="1210"/>
        <end position="1224"/>
    </location>
</feature>
<feature type="region of interest" description="Disordered" evidence="2">
    <location>
        <begin position="1171"/>
        <end position="1268"/>
    </location>
</feature>
<dbReference type="CDD" id="cd06503">
    <property type="entry name" value="ATP-synt_Fo_b"/>
    <property type="match status" value="1"/>
</dbReference>
<feature type="coiled-coil region" evidence="1">
    <location>
        <begin position="1509"/>
        <end position="1536"/>
    </location>
</feature>
<feature type="compositionally biased region" description="Basic and acidic residues" evidence="2">
    <location>
        <begin position="211"/>
        <end position="245"/>
    </location>
</feature>
<feature type="region of interest" description="Disordered" evidence="2">
    <location>
        <begin position="204"/>
        <end position="302"/>
    </location>
</feature>
<feature type="region of interest" description="Disordered" evidence="2">
    <location>
        <begin position="359"/>
        <end position="390"/>
    </location>
</feature>
<feature type="region of interest" description="Disordered" evidence="2">
    <location>
        <begin position="111"/>
        <end position="153"/>
    </location>
</feature>
<feature type="coiled-coil region" evidence="1">
    <location>
        <begin position="1779"/>
        <end position="1964"/>
    </location>
</feature>
<dbReference type="PANTHER" id="PTHR18867:SF12">
    <property type="entry name" value="DNA REPAIR PROTEIN RAD50"/>
    <property type="match status" value="1"/>
</dbReference>
<dbReference type="Gene3D" id="1.10.287.1490">
    <property type="match status" value="1"/>
</dbReference>
<feature type="coiled-coil region" evidence="1">
    <location>
        <begin position="2007"/>
        <end position="2108"/>
    </location>
</feature>
<accession>A0A1Y1HWR4</accession>
<feature type="compositionally biased region" description="Low complexity" evidence="2">
    <location>
        <begin position="1250"/>
        <end position="1261"/>
    </location>
</feature>
<dbReference type="Proteomes" id="UP000054558">
    <property type="component" value="Unassembled WGS sequence"/>
</dbReference>
<sequence length="2235" mass="240332">MPSFQPQQSQTSSPSYPSQSSWLEGSTASAYPAYQPSRAFSGLNDPLSATARANHYRGAPGDRRLQTEVSRGSHWFPSTAREFADPDREGGKTTGGASTISLEARLQSAAQTYWEHSDSNVPSPQPSPQALGHASSAFGSTAPGFGAPSGTRPSLALESLAAEAALEVALDQKRKQLHGMLGSPVGGDSAPLAARRGVEIFTKGPVASKGDGYREEGTYGEAKAENEEGADSRGSDAFERKRVGESDATSVAGLPVDGALSVTEAGQGEADANVAGVSQGRPALASTSGVPPVETENGYTSERVVDPDSIERRLSRIGEMLDISSLPISSRAAAQRQNQRSSKTDSYWGRTILPASLTSGLEGVGRGKSVATESNTQAPAKANVERGPGEQVVRSSVTSAATLVVSENFVEGVLRDAGKAVPVASSGNEEFFSVPPTPSQSGPPLAALKRTSLEGRAETAPNMERVATSGSANQLITEEDQSERRDPILDVSTQAQKRTEVVAVPAEPEREPRADRGDAEGVETRKPAAPRAEGLRTVADGASLWAPNPRPRRKSDSGLVLPQTLWTANPTGPLVRGNGLQAQPAGKEDDLPARIIAKMEPGEETRTTGQRPGLITELEGEDLDYSSETAGQRTGSAKKAASKSRKQAVQVHSPPYRRSVKSPGGSNRRSRAKPIQLMSALKHLSSGRGKAPGTEPLTVVLPEEPVTPEFATDGGAGRPKQTTVRNLQKRFDSVAGPVRRGSLDDMVSIELSGEVETDSPEGALSSRDGESQLATTGAETINSSGPIGASTGVSTGLIEQEERGRGVSPEWSMGPLEAVPASPLKPSRGSVDARSGGNGSAVGLSGEGKEVRDVGRQLAEEREARRAAESRAQAAEENAKVMASSLAAAQAERAAVESQLEEEYNRKATQQSALKNWADVERVQKERQVRQLTSERDELRAQASIMEALVEEGRHFAAEVHRRRAQVQEREDEIQGLKQRVRQLEAGLAKARDESARAKAAAESFKKQNVELASENEGVKKELVRLEGRVREARSVGPLARIDEEGERPAGSAGVEESGTTEDESAGSSEEKGKETVAGKTGDCSGGVGVEGSASDLPQTELAALKETVHVAVREILASGVVDELDSPSEAADGRRFGGFGKMWGGKGRSDADGLRERNAKLARVLKSTLETLEGGTVAGADVRQSSLGKESESQVVESREGLTGALKELSGKPDALQREREGKQTTSEGAQREPEGGSVEASDVGVQTEAAASEESPEVAALREHLRKLEEEAEEQVKLLTWQGEKLAALEKEGEAAGALQGKKMEAGTQAMTTESATREAEQTGKAGTERASTETRGLQKEGQTGSELVRDAPERGGAEQAKKPPLGPFSPALSQLGLLGVTPTREAWELDESDNSFLNQYANPIFEREAEVREVEEARAQVDELVKEKVRLETELAAALRAVSESDSRLRLTQRNLEGLRGELETDLDTPGGSVATDRAVAGSDMGGGNTPIFGSAAETPETDAALAGLTTRVAELEMQNAALMLKLAEAKKAEGNLTRVGNWANESRRLEEELQTVVGRWEAEAQRLAALEAEGRERERRLREEEARGYAAQRELENAQRQVRKAEAAATEAQQAALTARRRLDDKESEVTALAEAASELRRICTEQEDVIEALRQENDDVMEGLKREQDDVMAELRRGHEAALEAERREKDRLAQEVGRLLGGRKPGATSPTALTPGDLLGQAELRRSLAAAEARVAELEALLEEAKKKDGLLGLVQKAHQTIRKDMGDADKALGEMRARYKEMEARLAASLQEARDKESAARADADKLAQEAKTFRSDVTALKASVEEKERALEEAHKRAEALKQRAESAETEAAGFRQRKVSADERNAAALVDARAVREQAQMHERAAREAARRIEVAERKAEESAQAIADLQRGLSTSLEEASAARGRADALQATLAERERALKALGDELQAARDTWQARDASDAGAERERAELRRALGDHKAQVKELVAINEELLAFGQGKEREVESLQKRIRQLQTRDAGAHGIVEGLEAQIAGLQEEARAQGIRYEALAKKLTATEAEVRRQEARVGEAVAESEERLAEVRRELARVTKEKEGLREMLQSQGADLEEARGALNEVECAEASALSQLAEFKERLVERDRRVSELVEKVKVLKEEVRTMVDELDTCRKQVDAAREEAQRQERETAVLRNRAAQLEEDVMEREGQISILRGSLNHDTDFTLDTPRKW</sequence>
<feature type="region of interest" description="Disordered" evidence="2">
    <location>
        <begin position="1297"/>
        <end position="1375"/>
    </location>
</feature>
<feature type="compositionally biased region" description="Basic and acidic residues" evidence="2">
    <location>
        <begin position="1190"/>
        <end position="1201"/>
    </location>
</feature>
<feature type="region of interest" description="Disordered" evidence="2">
    <location>
        <begin position="1004"/>
        <end position="1095"/>
    </location>
</feature>
<dbReference type="STRING" id="105231.A0A1Y1HWR4"/>
<feature type="compositionally biased region" description="Basic and acidic residues" evidence="2">
    <location>
        <begin position="1318"/>
        <end position="1341"/>
    </location>
</feature>
<feature type="coiled-coil region" evidence="1">
    <location>
        <begin position="1727"/>
        <end position="1754"/>
    </location>
</feature>
<feature type="region of interest" description="Disordered" evidence="2">
    <location>
        <begin position="1"/>
        <end position="27"/>
    </location>
</feature>